<dbReference type="Proteomes" id="UP000035444">
    <property type="component" value="Unassembled WGS sequence"/>
</dbReference>
<organism evidence="1 2">
    <name type="scientific">Kiloniella spongiae</name>
    <dbReference type="NCBI Taxonomy" id="1489064"/>
    <lineage>
        <taxon>Bacteria</taxon>
        <taxon>Pseudomonadati</taxon>
        <taxon>Pseudomonadota</taxon>
        <taxon>Alphaproteobacteria</taxon>
        <taxon>Rhodospirillales</taxon>
        <taxon>Kiloniellaceae</taxon>
        <taxon>Kiloniella</taxon>
    </lineage>
</organism>
<proteinExistence type="predicted"/>
<sequence>MAKLDMDGPHKLDEKIILKEIIQPMPGSFALGHLGSDRSFEVLYVGYAEKTVQETLLHCLKKRVGQGGLMDKLTGKNQINAFKYSYANSLEACFQKTCKNFHDFGGAKKLNNKDHPKPPKGSDWVCNKCTEELTANFKVKAG</sequence>
<protein>
    <recommendedName>
        <fullName evidence="3">GIY-YIG domain-containing protein</fullName>
    </recommendedName>
</protein>
<comment type="caution">
    <text evidence="1">The sequence shown here is derived from an EMBL/GenBank/DDBJ whole genome shotgun (WGS) entry which is preliminary data.</text>
</comment>
<gene>
    <name evidence="1" type="ORF">WH96_17310</name>
</gene>
<dbReference type="EMBL" id="LAQL01000015">
    <property type="protein sequence ID" value="KLN59425.1"/>
    <property type="molecule type" value="Genomic_DNA"/>
</dbReference>
<name>A0A0H2MS03_9PROT</name>
<reference evidence="1 2" key="1">
    <citation type="submission" date="2015-03" db="EMBL/GenBank/DDBJ databases">
        <title>Genome Sequence of Kiloniella spongiae MEBiC09566, isolated from a marine sponge.</title>
        <authorList>
            <person name="Shao Z."/>
            <person name="Wang L."/>
            <person name="Li X."/>
        </authorList>
    </citation>
    <scope>NUCLEOTIDE SEQUENCE [LARGE SCALE GENOMIC DNA]</scope>
    <source>
        <strain evidence="1 2">MEBiC09566</strain>
    </source>
</reference>
<evidence type="ECO:0000313" key="2">
    <source>
        <dbReference type="Proteomes" id="UP000035444"/>
    </source>
</evidence>
<dbReference type="RefSeq" id="WP_047765492.1">
    <property type="nucleotide sequence ID" value="NZ_LAQL01000015.1"/>
</dbReference>
<accession>A0A0H2MS03</accession>
<evidence type="ECO:0008006" key="3">
    <source>
        <dbReference type="Google" id="ProtNLM"/>
    </source>
</evidence>
<dbReference type="AlphaFoldDB" id="A0A0H2MS03"/>
<evidence type="ECO:0000313" key="1">
    <source>
        <dbReference type="EMBL" id="KLN59425.1"/>
    </source>
</evidence>
<keyword evidence="2" id="KW-1185">Reference proteome</keyword>
<dbReference type="OrthoDB" id="1551028at2"/>